<dbReference type="Proteomes" id="UP000176527">
    <property type="component" value="Unassembled WGS sequence"/>
</dbReference>
<dbReference type="AlphaFoldDB" id="A0A1F5KCV6"/>
<comment type="caution">
    <text evidence="1">The sequence shown here is derived from an EMBL/GenBank/DDBJ whole genome shotgun (WGS) entry which is preliminary data.</text>
</comment>
<reference evidence="1 2" key="1">
    <citation type="journal article" date="2016" name="Nat. Commun.">
        <title>Thousands of microbial genomes shed light on interconnected biogeochemical processes in an aquifer system.</title>
        <authorList>
            <person name="Anantharaman K."/>
            <person name="Brown C.T."/>
            <person name="Hug L.A."/>
            <person name="Sharon I."/>
            <person name="Castelle C.J."/>
            <person name="Probst A.J."/>
            <person name="Thomas B.C."/>
            <person name="Singh A."/>
            <person name="Wilkins M.J."/>
            <person name="Karaoz U."/>
            <person name="Brodie E.L."/>
            <person name="Williams K.H."/>
            <person name="Hubbard S.S."/>
            <person name="Banfield J.F."/>
        </authorList>
    </citation>
    <scope>NUCLEOTIDE SEQUENCE [LARGE SCALE GENOMIC DNA]</scope>
</reference>
<proteinExistence type="predicted"/>
<evidence type="ECO:0000313" key="2">
    <source>
        <dbReference type="Proteomes" id="UP000176527"/>
    </source>
</evidence>
<evidence type="ECO:0000313" key="1">
    <source>
        <dbReference type="EMBL" id="OGE38689.1"/>
    </source>
</evidence>
<name>A0A1F5KCV6_9BACT</name>
<accession>A0A1F5KCV6</accession>
<sequence>MLFILKEKNMTERNSAININMRLVIDSLDRSFRDLADGTNDLKERTANVIDGDHLRQGHPLVMRENVAFARSLLRAINDGDNQLLTRLLGRINSSIDEIDNMKSMEYNIQHLREDIPAY</sequence>
<organism evidence="1 2">
    <name type="scientific">Candidatus Daviesbacteria bacterium RIFCSPHIGHO2_12_FULL_37_11</name>
    <dbReference type="NCBI Taxonomy" id="1797777"/>
    <lineage>
        <taxon>Bacteria</taxon>
        <taxon>Candidatus Daviesiibacteriota</taxon>
    </lineage>
</organism>
<protein>
    <submittedName>
        <fullName evidence="1">Uncharacterized protein</fullName>
    </submittedName>
</protein>
<gene>
    <name evidence="1" type="ORF">A3F00_03405</name>
</gene>
<dbReference type="EMBL" id="MFDE01000014">
    <property type="protein sequence ID" value="OGE38689.1"/>
    <property type="molecule type" value="Genomic_DNA"/>
</dbReference>